<dbReference type="Proteomes" id="UP000602510">
    <property type="component" value="Unassembled WGS sequence"/>
</dbReference>
<dbReference type="AlphaFoldDB" id="A0A833TGH2"/>
<organism evidence="2 3">
    <name type="scientific">Phytophthora infestans</name>
    <name type="common">Potato late blight agent</name>
    <name type="synonym">Botrytis infestans</name>
    <dbReference type="NCBI Taxonomy" id="4787"/>
    <lineage>
        <taxon>Eukaryota</taxon>
        <taxon>Sar</taxon>
        <taxon>Stramenopiles</taxon>
        <taxon>Oomycota</taxon>
        <taxon>Peronosporomycetes</taxon>
        <taxon>Peronosporales</taxon>
        <taxon>Peronosporaceae</taxon>
        <taxon>Phytophthora</taxon>
    </lineage>
</organism>
<sequence>MRASLPTVAPSHLQLAPDRETLSALSTEISNAYVAGIARTSKTTEELKQLGRQVKARATELLFGSDRKGRRIDRLFNKLESDDNGEWCAALVVTEVRATARKMKYRRERDGQSREDERLRQERDENREERERLREERFSILIAEKVTKRDEQEHF</sequence>
<protein>
    <submittedName>
        <fullName evidence="2">Uncharacterized protein</fullName>
    </submittedName>
</protein>
<dbReference type="EMBL" id="WSZM01000010">
    <property type="protein sequence ID" value="KAF4046899.1"/>
    <property type="molecule type" value="Genomic_DNA"/>
</dbReference>
<proteinExistence type="predicted"/>
<feature type="compositionally biased region" description="Basic and acidic residues" evidence="1">
    <location>
        <begin position="107"/>
        <end position="132"/>
    </location>
</feature>
<reference evidence="2" key="1">
    <citation type="submission" date="2020-04" db="EMBL/GenBank/DDBJ databases">
        <title>Hybrid Assembly of Korean Phytophthora infestans isolates.</title>
        <authorList>
            <person name="Prokchorchik M."/>
            <person name="Lee Y."/>
            <person name="Seo J."/>
            <person name="Cho J.-H."/>
            <person name="Park Y.-E."/>
            <person name="Jang D.-C."/>
            <person name="Im J.-S."/>
            <person name="Choi J.-G."/>
            <person name="Park H.-J."/>
            <person name="Lee G.-B."/>
            <person name="Lee Y.-G."/>
            <person name="Hong S.-Y."/>
            <person name="Cho K."/>
            <person name="Sohn K.H."/>
        </authorList>
    </citation>
    <scope>NUCLEOTIDE SEQUENCE</scope>
    <source>
        <strain evidence="2">KR_1_A1</strain>
    </source>
</reference>
<comment type="caution">
    <text evidence="2">The sequence shown here is derived from an EMBL/GenBank/DDBJ whole genome shotgun (WGS) entry which is preliminary data.</text>
</comment>
<evidence type="ECO:0000313" key="3">
    <source>
        <dbReference type="Proteomes" id="UP000602510"/>
    </source>
</evidence>
<name>A0A833TGH2_PHYIN</name>
<evidence type="ECO:0000256" key="1">
    <source>
        <dbReference type="SAM" id="MobiDB-lite"/>
    </source>
</evidence>
<accession>A0A833TGH2</accession>
<evidence type="ECO:0000313" key="2">
    <source>
        <dbReference type="EMBL" id="KAF4046899.1"/>
    </source>
</evidence>
<gene>
    <name evidence="2" type="ORF">GN244_ATG00622</name>
</gene>
<feature type="region of interest" description="Disordered" evidence="1">
    <location>
        <begin position="102"/>
        <end position="132"/>
    </location>
</feature>
<keyword evidence="3" id="KW-1185">Reference proteome</keyword>